<dbReference type="InterPro" id="IPR011611">
    <property type="entry name" value="PfkB_dom"/>
</dbReference>
<dbReference type="EMBL" id="KZ303486">
    <property type="protein sequence ID" value="PIA19702.1"/>
    <property type="molecule type" value="Genomic_DNA"/>
</dbReference>
<reference evidence="2 3" key="1">
    <citation type="journal article" date="2015" name="Genome Biol. Evol.">
        <title>Phylogenomic analyses indicate that early fungi evolved digesting cell walls of algal ancestors of land plants.</title>
        <authorList>
            <person name="Chang Y."/>
            <person name="Wang S."/>
            <person name="Sekimoto S."/>
            <person name="Aerts A.L."/>
            <person name="Choi C."/>
            <person name="Clum A."/>
            <person name="LaButti K.M."/>
            <person name="Lindquist E.A."/>
            <person name="Yee Ngan C."/>
            <person name="Ohm R.A."/>
            <person name="Salamov A.A."/>
            <person name="Grigoriev I.V."/>
            <person name="Spatafora J.W."/>
            <person name="Berbee M.L."/>
        </authorList>
    </citation>
    <scope>NUCLEOTIDE SEQUENCE [LARGE SCALE GENOMIC DNA]</scope>
    <source>
        <strain evidence="2 3">NRRL 1564</strain>
    </source>
</reference>
<dbReference type="OrthoDB" id="26487at2759"/>
<gene>
    <name evidence="2" type="ORF">COEREDRAFT_5514</name>
</gene>
<evidence type="ECO:0000313" key="2">
    <source>
        <dbReference type="EMBL" id="PIA19702.1"/>
    </source>
</evidence>
<dbReference type="PANTHER" id="PTHR46566">
    <property type="entry name" value="1-PHOSPHOFRUCTOKINASE-RELATED"/>
    <property type="match status" value="1"/>
</dbReference>
<protein>
    <submittedName>
        <fullName evidence="2">Ribokinase-like protein</fullName>
    </submittedName>
</protein>
<dbReference type="AlphaFoldDB" id="A0A2G5BL60"/>
<accession>A0A2G5BL60</accession>
<feature type="domain" description="Carbohydrate kinase PfkB" evidence="1">
    <location>
        <begin position="37"/>
        <end position="350"/>
    </location>
</feature>
<dbReference type="Proteomes" id="UP000242474">
    <property type="component" value="Unassembled WGS sequence"/>
</dbReference>
<dbReference type="GO" id="GO:0016301">
    <property type="term" value="F:kinase activity"/>
    <property type="evidence" value="ECO:0007669"/>
    <property type="project" value="UniProtKB-KW"/>
</dbReference>
<dbReference type="Gene3D" id="3.40.1190.20">
    <property type="match status" value="2"/>
</dbReference>
<dbReference type="PANTHER" id="PTHR46566:SF2">
    <property type="entry name" value="ATP-DEPENDENT 6-PHOSPHOFRUCTOKINASE ISOZYME 2"/>
    <property type="match status" value="1"/>
</dbReference>
<evidence type="ECO:0000259" key="1">
    <source>
        <dbReference type="Pfam" id="PF00294"/>
    </source>
</evidence>
<name>A0A2G5BL60_COERN</name>
<dbReference type="STRING" id="763665.A0A2G5BL60"/>
<dbReference type="InterPro" id="IPR029056">
    <property type="entry name" value="Ribokinase-like"/>
</dbReference>
<proteinExistence type="predicted"/>
<organism evidence="2 3">
    <name type="scientific">Coemansia reversa (strain ATCC 12441 / NRRL 1564)</name>
    <dbReference type="NCBI Taxonomy" id="763665"/>
    <lineage>
        <taxon>Eukaryota</taxon>
        <taxon>Fungi</taxon>
        <taxon>Fungi incertae sedis</taxon>
        <taxon>Zoopagomycota</taxon>
        <taxon>Kickxellomycotina</taxon>
        <taxon>Kickxellomycetes</taxon>
        <taxon>Kickxellales</taxon>
        <taxon>Kickxellaceae</taxon>
        <taxon>Coemansia</taxon>
    </lineage>
</organism>
<keyword evidence="2" id="KW-0418">Kinase</keyword>
<dbReference type="SUPFAM" id="SSF53613">
    <property type="entry name" value="Ribokinase-like"/>
    <property type="match status" value="1"/>
</dbReference>
<keyword evidence="2" id="KW-0808">Transferase</keyword>
<sequence length="369" mass="39810">MSPVLSKPMTGVNESDNVPYDGNILCLAPNPSLQITIQFDGISIGEVNRGICQTNSLGGKGQNLATAIKQYYGNPDRVTLLQILGGSIGNQIQAMEDEVGYKCATVWNTLPTRTSITCLNIQTGEMTEMVGVSGTIDKSVELEYEQRAIELLQKQTPRALALCGTFPPGLHATTMANIIKARVAQKTLVFVDAVKDIQPVLATGCINILKINSIEVVSILAEVDSAYQNHQPRDIDLAKAAAAVGTLYNIDIVAVTDGPSTAYLADRKQNMCYGFSIPDLLKQYAHFIGETKQSEIKEKTEHQLLNPLGAGDTCSAIMLSFLLDGIPAVEAFAQGLAAASASCLMSTTNSKFDHNAMERIRKQIFITEH</sequence>
<evidence type="ECO:0000313" key="3">
    <source>
        <dbReference type="Proteomes" id="UP000242474"/>
    </source>
</evidence>
<dbReference type="Pfam" id="PF00294">
    <property type="entry name" value="PfkB"/>
    <property type="match status" value="1"/>
</dbReference>
<keyword evidence="3" id="KW-1185">Reference proteome</keyword>